<sequence length="548" mass="61041">MAPIALDVGVEGVTDTTSVQIPDPLSLDQIAEIRAKAAPISQGIAPASSADLFKSPGCFLKPKAKRWDHRLTIESRDRKPSRLKEAARHLKDPSMISLGGGLPSSDYFPFDSLDLSIPNPPQFASGSSSYRIGKHDIRDGKSVFDLHVSLNYAQSMGAPQLLRFVTEHTELIHNPPYSDWDCCLTAGSTSALDMALRMFCSRGDYVLTEEYTFSSAVDTADPMGIRMVGVAVDSEGMLDTSLDEILTNWDPVVRGGPKPFVLYIVPTGQNPTGATQSLQRRKAIYAVAEKHDLYILEDEPYYFLQMQTYHSHASSITTSGTSTPLPTDHQTFIHSLVPSYLSIDTSGRVLRLDSFSKVIAPGSRTGWVTGSAQIIERFVRHCEVSVQTASGISQIVLFKLLDEAWGHTGYLDWLIYLRKEYTRRRDVLVSACEKHLSTLRTLNLVSWTPPTAGMFFWLQIDHQRHPLFLSLKKLSGTSEHEIVQKIEDKIFLSLVDEGVLVGKGSWFRAETDTDKEMFFRMTFAAASEEKIVEAIERLGKGLEREFLL</sequence>
<reference evidence="11 12" key="1">
    <citation type="submission" date="2015-05" db="EMBL/GenBank/DDBJ databases">
        <title>Distinctive expansion of gene families associated with plant cell wall degradation and secondary metabolism in the genomes of grapevine trunk pathogens.</title>
        <authorList>
            <person name="Lawrence D.P."/>
            <person name="Travadon R."/>
            <person name="Rolshausen P.E."/>
            <person name="Baumgartner K."/>
        </authorList>
    </citation>
    <scope>NUCLEOTIDE SEQUENCE [LARGE SCALE GENOMIC DNA]</scope>
    <source>
        <strain evidence="11">UCRPC4</strain>
    </source>
</reference>
<keyword evidence="4" id="KW-0963">Cytoplasm</keyword>
<keyword evidence="6 11" id="KW-0808">Transferase</keyword>
<evidence type="ECO:0000256" key="5">
    <source>
        <dbReference type="ARBA" id="ARBA00022576"/>
    </source>
</evidence>
<dbReference type="FunFam" id="3.40.640.10:FF:000074">
    <property type="entry name" value="Aromatic amino acid aminotransferase"/>
    <property type="match status" value="1"/>
</dbReference>
<dbReference type="GO" id="GO:0006571">
    <property type="term" value="P:tyrosine biosynthetic process"/>
    <property type="evidence" value="ECO:0007669"/>
    <property type="project" value="TreeGrafter"/>
</dbReference>
<dbReference type="GO" id="GO:0047536">
    <property type="term" value="F:2-aminoadipate transaminase activity"/>
    <property type="evidence" value="ECO:0007669"/>
    <property type="project" value="TreeGrafter"/>
</dbReference>
<evidence type="ECO:0000259" key="10">
    <source>
        <dbReference type="Pfam" id="PF00155"/>
    </source>
</evidence>
<dbReference type="InterPro" id="IPR004839">
    <property type="entry name" value="Aminotransferase_I/II_large"/>
</dbReference>
<dbReference type="InterPro" id="IPR015421">
    <property type="entry name" value="PyrdxlP-dep_Trfase_major"/>
</dbReference>
<dbReference type="GO" id="GO:0005737">
    <property type="term" value="C:cytoplasm"/>
    <property type="evidence" value="ECO:0007669"/>
    <property type="project" value="UniProtKB-SubCell"/>
</dbReference>
<dbReference type="GO" id="GO:0019878">
    <property type="term" value="P:lysine biosynthetic process via aminoadipic acid"/>
    <property type="evidence" value="ECO:0007669"/>
    <property type="project" value="TreeGrafter"/>
</dbReference>
<evidence type="ECO:0000313" key="12">
    <source>
        <dbReference type="Proteomes" id="UP000053317"/>
    </source>
</evidence>
<feature type="domain" description="Aminotransferase class I/classII large" evidence="10">
    <location>
        <begin position="182"/>
        <end position="538"/>
    </location>
</feature>
<comment type="similarity">
    <text evidence="3">Belongs to the class-I pyridoxal-phosphate-dependent aminotransferase family.</text>
</comment>
<evidence type="ECO:0000256" key="1">
    <source>
        <dbReference type="ARBA" id="ARBA00001933"/>
    </source>
</evidence>
<evidence type="ECO:0000256" key="4">
    <source>
        <dbReference type="ARBA" id="ARBA00022490"/>
    </source>
</evidence>
<dbReference type="PANTHER" id="PTHR42790">
    <property type="entry name" value="AMINOTRANSFERASE"/>
    <property type="match status" value="1"/>
</dbReference>
<dbReference type="CDD" id="cd00609">
    <property type="entry name" value="AAT_like"/>
    <property type="match status" value="1"/>
</dbReference>
<dbReference type="GO" id="GO:0030170">
    <property type="term" value="F:pyridoxal phosphate binding"/>
    <property type="evidence" value="ECO:0007669"/>
    <property type="project" value="InterPro"/>
</dbReference>
<evidence type="ECO:0000256" key="7">
    <source>
        <dbReference type="ARBA" id="ARBA00022898"/>
    </source>
</evidence>
<keyword evidence="7" id="KW-0663">Pyridoxal phosphate</keyword>
<evidence type="ECO:0000256" key="2">
    <source>
        <dbReference type="ARBA" id="ARBA00004496"/>
    </source>
</evidence>
<dbReference type="Gene3D" id="3.40.640.10">
    <property type="entry name" value="Type I PLP-dependent aspartate aminotransferase-like (Major domain)"/>
    <property type="match status" value="1"/>
</dbReference>
<dbReference type="GO" id="GO:0009074">
    <property type="term" value="P:aromatic amino acid family catabolic process"/>
    <property type="evidence" value="ECO:0007669"/>
    <property type="project" value="TreeGrafter"/>
</dbReference>
<reference evidence="11 12" key="2">
    <citation type="submission" date="2015-05" db="EMBL/GenBank/DDBJ databases">
        <authorList>
            <person name="Morales-Cruz A."/>
            <person name="Amrine K.C."/>
            <person name="Cantu D."/>
        </authorList>
    </citation>
    <scope>NUCLEOTIDE SEQUENCE [LARGE SCALE GENOMIC DNA]</scope>
    <source>
        <strain evidence="11">UCRPC4</strain>
    </source>
</reference>
<comment type="subcellular location">
    <subcellularLocation>
        <location evidence="2">Cytoplasm</location>
    </subcellularLocation>
</comment>
<name>A0A0G2ERF1_PHACM</name>
<dbReference type="PANTHER" id="PTHR42790:SF21">
    <property type="entry name" value="AROMATIC_AMINOADIPATE AMINOTRANSFERASE 1"/>
    <property type="match status" value="1"/>
</dbReference>
<dbReference type="Pfam" id="PF00155">
    <property type="entry name" value="Aminotran_1_2"/>
    <property type="match status" value="1"/>
</dbReference>
<comment type="catalytic activity">
    <reaction evidence="8">
        <text>an aromatic L-alpha-amino acid + 2-oxoglutarate = an aromatic oxo-acid + L-glutamate</text>
        <dbReference type="Rhea" id="RHEA:17533"/>
        <dbReference type="ChEBI" id="CHEBI:16810"/>
        <dbReference type="ChEBI" id="CHEBI:29985"/>
        <dbReference type="ChEBI" id="CHEBI:73309"/>
        <dbReference type="ChEBI" id="CHEBI:84824"/>
        <dbReference type="EC" id="2.6.1.57"/>
    </reaction>
</comment>
<proteinExistence type="inferred from homology"/>
<protein>
    <recommendedName>
        <fullName evidence="9">aromatic-amino-acid transaminase</fullName>
        <ecNumber evidence="9">2.6.1.57</ecNumber>
    </recommendedName>
</protein>
<dbReference type="GO" id="GO:0008793">
    <property type="term" value="F:aromatic-amino-acid transaminase activity"/>
    <property type="evidence" value="ECO:0007669"/>
    <property type="project" value="TreeGrafter"/>
</dbReference>
<dbReference type="InterPro" id="IPR050859">
    <property type="entry name" value="Class-I_PLP-dep_aminotransf"/>
</dbReference>
<gene>
    <name evidence="11" type="ORF">UCRPC4_g01887</name>
</gene>
<comment type="caution">
    <text evidence="11">The sequence shown here is derived from an EMBL/GenBank/DDBJ whole genome shotgun (WGS) entry which is preliminary data.</text>
</comment>
<dbReference type="EMBL" id="LCWF01000044">
    <property type="protein sequence ID" value="KKY25327.1"/>
    <property type="molecule type" value="Genomic_DNA"/>
</dbReference>
<dbReference type="InterPro" id="IPR015424">
    <property type="entry name" value="PyrdxlP-dep_Trfase"/>
</dbReference>
<dbReference type="OrthoDB" id="691673at2759"/>
<dbReference type="EC" id="2.6.1.57" evidence="9"/>
<keyword evidence="5 11" id="KW-0032">Aminotransferase</keyword>
<evidence type="ECO:0000256" key="8">
    <source>
        <dbReference type="ARBA" id="ARBA00051993"/>
    </source>
</evidence>
<evidence type="ECO:0000256" key="3">
    <source>
        <dbReference type="ARBA" id="ARBA00007441"/>
    </source>
</evidence>
<keyword evidence="12" id="KW-1185">Reference proteome</keyword>
<evidence type="ECO:0000256" key="6">
    <source>
        <dbReference type="ARBA" id="ARBA00022679"/>
    </source>
</evidence>
<dbReference type="Proteomes" id="UP000053317">
    <property type="component" value="Unassembled WGS sequence"/>
</dbReference>
<dbReference type="SUPFAM" id="SSF53383">
    <property type="entry name" value="PLP-dependent transferases"/>
    <property type="match status" value="1"/>
</dbReference>
<accession>A0A0G2ERF1</accession>
<organism evidence="11 12">
    <name type="scientific">Phaeomoniella chlamydospora</name>
    <name type="common">Phaeoacremonium chlamydosporum</name>
    <dbReference type="NCBI Taxonomy" id="158046"/>
    <lineage>
        <taxon>Eukaryota</taxon>
        <taxon>Fungi</taxon>
        <taxon>Dikarya</taxon>
        <taxon>Ascomycota</taxon>
        <taxon>Pezizomycotina</taxon>
        <taxon>Eurotiomycetes</taxon>
        <taxon>Chaetothyriomycetidae</taxon>
        <taxon>Phaeomoniellales</taxon>
        <taxon>Phaeomoniellaceae</taxon>
        <taxon>Phaeomoniella</taxon>
    </lineage>
</organism>
<evidence type="ECO:0000256" key="9">
    <source>
        <dbReference type="ARBA" id="ARBA00067014"/>
    </source>
</evidence>
<evidence type="ECO:0000313" key="11">
    <source>
        <dbReference type="EMBL" id="KKY25327.1"/>
    </source>
</evidence>
<dbReference type="AlphaFoldDB" id="A0A0G2ERF1"/>
<comment type="cofactor">
    <cofactor evidence="1">
        <name>pyridoxal 5'-phosphate</name>
        <dbReference type="ChEBI" id="CHEBI:597326"/>
    </cofactor>
</comment>